<feature type="transmembrane region" description="Helical" evidence="1">
    <location>
        <begin position="15"/>
        <end position="36"/>
    </location>
</feature>
<dbReference type="AlphaFoldDB" id="A0A4U1JBG0"/>
<comment type="caution">
    <text evidence="2">The sequence shown here is derived from an EMBL/GenBank/DDBJ whole genome shotgun (WGS) entry which is preliminary data.</text>
</comment>
<organism evidence="2 3">
    <name type="scientific">Polyangium fumosum</name>
    <dbReference type="NCBI Taxonomy" id="889272"/>
    <lineage>
        <taxon>Bacteria</taxon>
        <taxon>Pseudomonadati</taxon>
        <taxon>Myxococcota</taxon>
        <taxon>Polyangia</taxon>
        <taxon>Polyangiales</taxon>
        <taxon>Polyangiaceae</taxon>
        <taxon>Polyangium</taxon>
    </lineage>
</organism>
<evidence type="ECO:0000313" key="2">
    <source>
        <dbReference type="EMBL" id="TKD06482.1"/>
    </source>
</evidence>
<sequence>MGTDPERDGKRAVRAWRFALAGYVVLLGIVSGLAYTRGLPLAVLSTPYLDKVLHFLLLGGASFLARRATGDARVPRMGLPAGPSVVGLLATIEECAQKFSPVRTFSLGDLAANLLGVVVFGWLGRPRPRSRRSD</sequence>
<name>A0A4U1JBG0_9BACT</name>
<keyword evidence="1" id="KW-0812">Transmembrane</keyword>
<keyword evidence="1" id="KW-1133">Transmembrane helix</keyword>
<accession>A0A4U1JBG0</accession>
<keyword evidence="3" id="KW-1185">Reference proteome</keyword>
<evidence type="ECO:0000313" key="3">
    <source>
        <dbReference type="Proteomes" id="UP000309215"/>
    </source>
</evidence>
<gene>
    <name evidence="2" type="ORF">E8A74_19915</name>
</gene>
<feature type="transmembrane region" description="Helical" evidence="1">
    <location>
        <begin position="104"/>
        <end position="123"/>
    </location>
</feature>
<evidence type="ECO:0000256" key="1">
    <source>
        <dbReference type="SAM" id="Phobius"/>
    </source>
</evidence>
<reference evidence="2 3" key="1">
    <citation type="submission" date="2019-04" db="EMBL/GenBank/DDBJ databases">
        <authorList>
            <person name="Li Y."/>
            <person name="Wang J."/>
        </authorList>
    </citation>
    <scope>NUCLEOTIDE SEQUENCE [LARGE SCALE GENOMIC DNA]</scope>
    <source>
        <strain evidence="2 3">DSM 14668</strain>
    </source>
</reference>
<dbReference type="OrthoDB" id="7677002at2"/>
<proteinExistence type="predicted"/>
<dbReference type="RefSeq" id="WP_136930622.1">
    <property type="nucleotide sequence ID" value="NZ_SSMQ01000019.1"/>
</dbReference>
<keyword evidence="1" id="KW-0472">Membrane</keyword>
<protein>
    <recommendedName>
        <fullName evidence="4">VanZ-like domain-containing protein</fullName>
    </recommendedName>
</protein>
<dbReference type="EMBL" id="SSMQ01000019">
    <property type="protein sequence ID" value="TKD06482.1"/>
    <property type="molecule type" value="Genomic_DNA"/>
</dbReference>
<evidence type="ECO:0008006" key="4">
    <source>
        <dbReference type="Google" id="ProtNLM"/>
    </source>
</evidence>
<dbReference type="Proteomes" id="UP000309215">
    <property type="component" value="Unassembled WGS sequence"/>
</dbReference>